<dbReference type="PANTHER" id="PTHR38926">
    <property type="entry name" value="F-BOX DOMAIN CONTAINING PROTEIN, EXPRESSED"/>
    <property type="match status" value="1"/>
</dbReference>
<organism evidence="3 4">
    <name type="scientific">Salvia divinorum</name>
    <name type="common">Maria pastora</name>
    <name type="synonym">Diviner's sage</name>
    <dbReference type="NCBI Taxonomy" id="28513"/>
    <lineage>
        <taxon>Eukaryota</taxon>
        <taxon>Viridiplantae</taxon>
        <taxon>Streptophyta</taxon>
        <taxon>Embryophyta</taxon>
        <taxon>Tracheophyta</taxon>
        <taxon>Spermatophyta</taxon>
        <taxon>Magnoliopsida</taxon>
        <taxon>eudicotyledons</taxon>
        <taxon>Gunneridae</taxon>
        <taxon>Pentapetalae</taxon>
        <taxon>asterids</taxon>
        <taxon>lamiids</taxon>
        <taxon>Lamiales</taxon>
        <taxon>Lamiaceae</taxon>
        <taxon>Nepetoideae</taxon>
        <taxon>Mentheae</taxon>
        <taxon>Salviinae</taxon>
        <taxon>Salvia</taxon>
        <taxon>Salvia subgen. Calosphace</taxon>
    </lineage>
</organism>
<evidence type="ECO:0000313" key="3">
    <source>
        <dbReference type="EMBL" id="KAL1556368.1"/>
    </source>
</evidence>
<dbReference type="Proteomes" id="UP001567538">
    <property type="component" value="Unassembled WGS sequence"/>
</dbReference>
<gene>
    <name evidence="3" type="ORF">AAHA92_12003</name>
</gene>
<dbReference type="Pfam" id="PF24758">
    <property type="entry name" value="LRR_At5g56370"/>
    <property type="match status" value="1"/>
</dbReference>
<feature type="domain" description="F-box/LRR-repeat protein 15/At3g58940/PEG3-like LRR" evidence="2">
    <location>
        <begin position="101"/>
        <end position="192"/>
    </location>
</feature>
<evidence type="ECO:0000259" key="2">
    <source>
        <dbReference type="Pfam" id="PF24758"/>
    </source>
</evidence>
<sequence>MLSTGKKSEPMILTEPPIPTAASSSSAAPPSPPWIELPEDLTAYILQSQGQLVELKLFCYEADDFLNYVAERSNQLRSLALTEKDVFGTAFTKAIKKLPQLEELHFIKMHSVGPTDFEAIGISCPMLKSLTYSNTLNEHLEFTEHAVAIGKAMSNLSHLRLIGQRMENKGLEAILDGCPRLESLELQRCSGLDLQGALGIRCSEQIKDLRLHFEHSSASMGFLDWFMKQVEPDLEGLLLDDELW</sequence>
<reference evidence="3 4" key="1">
    <citation type="submission" date="2024-06" db="EMBL/GenBank/DDBJ databases">
        <title>A chromosome level genome sequence of Diviner's sage (Salvia divinorum).</title>
        <authorList>
            <person name="Ford S.A."/>
            <person name="Ro D.-K."/>
            <person name="Ness R.W."/>
            <person name="Phillips M.A."/>
        </authorList>
    </citation>
    <scope>NUCLEOTIDE SEQUENCE [LARGE SCALE GENOMIC DNA]</scope>
    <source>
        <strain evidence="3">SAF-2024a</strain>
        <tissue evidence="3">Leaf</tissue>
    </source>
</reference>
<name>A0ABD1HLG9_SALDI</name>
<dbReference type="PANTHER" id="PTHR38926:SF2">
    <property type="entry name" value="F-BOX_LRR-REPEAT PROTEIN 21-RELATED"/>
    <property type="match status" value="1"/>
</dbReference>
<dbReference type="InterPro" id="IPR055411">
    <property type="entry name" value="LRR_FXL15/At3g58940/PEG3-like"/>
</dbReference>
<dbReference type="AlphaFoldDB" id="A0ABD1HLG9"/>
<feature type="region of interest" description="Disordered" evidence="1">
    <location>
        <begin position="1"/>
        <end position="32"/>
    </location>
</feature>
<dbReference type="SUPFAM" id="SSF52047">
    <property type="entry name" value="RNI-like"/>
    <property type="match status" value="1"/>
</dbReference>
<evidence type="ECO:0000256" key="1">
    <source>
        <dbReference type="SAM" id="MobiDB-lite"/>
    </source>
</evidence>
<protein>
    <submittedName>
        <fullName evidence="3">F-box/LRR-repeat protein 23</fullName>
    </submittedName>
</protein>
<evidence type="ECO:0000313" key="4">
    <source>
        <dbReference type="Proteomes" id="UP001567538"/>
    </source>
</evidence>
<proteinExistence type="predicted"/>
<dbReference type="EMBL" id="JBEAFC010000005">
    <property type="protein sequence ID" value="KAL1556368.1"/>
    <property type="molecule type" value="Genomic_DNA"/>
</dbReference>
<dbReference type="Gene3D" id="3.80.10.10">
    <property type="entry name" value="Ribonuclease Inhibitor"/>
    <property type="match status" value="1"/>
</dbReference>
<keyword evidence="4" id="KW-1185">Reference proteome</keyword>
<dbReference type="InterPro" id="IPR032675">
    <property type="entry name" value="LRR_dom_sf"/>
</dbReference>
<accession>A0ABD1HLG9</accession>
<comment type="caution">
    <text evidence="3">The sequence shown here is derived from an EMBL/GenBank/DDBJ whole genome shotgun (WGS) entry which is preliminary data.</text>
</comment>